<dbReference type="InterPro" id="IPR024361">
    <property type="entry name" value="BACON"/>
</dbReference>
<dbReference type="Pfam" id="PF19190">
    <property type="entry name" value="BACON_2"/>
    <property type="match status" value="1"/>
</dbReference>
<dbReference type="PANTHER" id="PTHR12631">
    <property type="entry name" value="ALPHA-L-IDURONIDASE"/>
    <property type="match status" value="1"/>
</dbReference>
<dbReference type="InterPro" id="IPR017853">
    <property type="entry name" value="GH"/>
</dbReference>
<comment type="caution">
    <text evidence="2">The sequence shown here is derived from an EMBL/GenBank/DDBJ whole genome shotgun (WGS) entry which is preliminary data.</text>
</comment>
<evidence type="ECO:0000313" key="2">
    <source>
        <dbReference type="EMBL" id="PDW04778.1"/>
    </source>
</evidence>
<dbReference type="InterPro" id="IPR051923">
    <property type="entry name" value="Glycosyl_Hydrolase_39"/>
</dbReference>
<feature type="domain" description="BACON" evidence="1">
    <location>
        <begin position="573"/>
        <end position="633"/>
    </location>
</feature>
<keyword evidence="3" id="KW-1185">Reference proteome</keyword>
<dbReference type="SUPFAM" id="SSF51445">
    <property type="entry name" value="(Trans)glycosidases"/>
    <property type="match status" value="1"/>
</dbReference>
<organism evidence="2 3">
    <name type="scientific">Candidatus Viridilinea mediisalina</name>
    <dbReference type="NCBI Taxonomy" id="2024553"/>
    <lineage>
        <taxon>Bacteria</taxon>
        <taxon>Bacillati</taxon>
        <taxon>Chloroflexota</taxon>
        <taxon>Chloroflexia</taxon>
        <taxon>Chloroflexales</taxon>
        <taxon>Chloroflexineae</taxon>
        <taxon>Oscillochloridaceae</taxon>
        <taxon>Candidatus Viridilinea</taxon>
    </lineage>
</organism>
<dbReference type="OrthoDB" id="9776971at2"/>
<name>A0A2A6RPI2_9CHLR</name>
<dbReference type="PANTHER" id="PTHR12631:SF10">
    <property type="entry name" value="BETA-XYLOSIDASE-LIKE PROTEIN-RELATED"/>
    <property type="match status" value="1"/>
</dbReference>
<dbReference type="RefSeq" id="WP_097642360.1">
    <property type="nucleotide sequence ID" value="NZ_NQWI01000004.1"/>
</dbReference>
<reference evidence="3" key="1">
    <citation type="submission" date="2017-08" db="EMBL/GenBank/DDBJ databases">
        <authorList>
            <person name="Grouzdev D.S."/>
            <person name="Gaisin V.A."/>
            <person name="Rysina M.S."/>
            <person name="Gorlenko V.M."/>
        </authorList>
    </citation>
    <scope>NUCLEOTIDE SEQUENCE [LARGE SCALE GENOMIC DNA]</scope>
    <source>
        <strain evidence="3">Kir15-3F</strain>
    </source>
</reference>
<dbReference type="EMBL" id="NQWI01000004">
    <property type="protein sequence ID" value="PDW04778.1"/>
    <property type="molecule type" value="Genomic_DNA"/>
</dbReference>
<dbReference type="AlphaFoldDB" id="A0A2A6RPI2"/>
<dbReference type="Proteomes" id="UP000220527">
    <property type="component" value="Unassembled WGS sequence"/>
</dbReference>
<proteinExistence type="predicted"/>
<dbReference type="GO" id="GO:0004553">
    <property type="term" value="F:hydrolase activity, hydrolyzing O-glycosyl compounds"/>
    <property type="evidence" value="ECO:0007669"/>
    <property type="project" value="TreeGrafter"/>
</dbReference>
<gene>
    <name evidence="2" type="ORF">CJ255_01675</name>
</gene>
<protein>
    <recommendedName>
        <fullName evidence="1">BACON domain-containing protein</fullName>
    </recommendedName>
</protein>
<sequence length="660" mass="73368">MRNHPSARNIKQPLRLLLLIGVLLFTLLTPVQSQELEPSPQPTTLTTSQMTPFGMNTYFTGLERMRNDGDEGVARLIAHGRNIGVEWAREELSWGNIERSGKGRWDWNPFDRRLREAHEAGYQIIGMLLTTPAWARVEDCPERMARYASAGVHVHDYWCPPADPQDFADYVYKVVKRYNGDGEDDAPGSPRVAAWQIGNEPNAWETWPGTPAEYAELLEVGYAAIKRADPSAIVATGGLYVFDGSWNDGIGHRDGLSFLADALNARPTAWNSFDVLAIHPYMPTVAPDAPGIYGAISLWGRLSLARAWLDAQTAMRGGAPRPIWISEVGWSTCTADQPDCYVGPALLNQRATRHDWRLHLGPHAALNYTSHPTLAAARLAGFIGKTEDQQANYLVRTYALALAFGIEHINWFQLEDKFDGAAQNFWEEAAIFHNAAEGYAPKRAAFAYKTLTRELAGARFLGFGELHTFQHRPDDLNTAARFHLRFHTNENRIIELLWNNVGEESVRLPLKPSTTPDLVLRDGAIVAVPVESGSVRLTVSESPIYLRQNLIPVLQVTAPPLDFLADPNDVPRRARLVLANEGSGNLVWQAQSSAPWLHPIPITGHAHQSNLTVLVDPRRLPVGVYSATLHISSNGGNYDLQVNLRVIPKVSRIYLPLVSR</sequence>
<accession>A0A2A6RPI2</accession>
<dbReference type="Gene3D" id="3.20.20.80">
    <property type="entry name" value="Glycosidases"/>
    <property type="match status" value="1"/>
</dbReference>
<evidence type="ECO:0000259" key="1">
    <source>
        <dbReference type="Pfam" id="PF19190"/>
    </source>
</evidence>
<evidence type="ECO:0000313" key="3">
    <source>
        <dbReference type="Proteomes" id="UP000220527"/>
    </source>
</evidence>